<evidence type="ECO:0000256" key="7">
    <source>
        <dbReference type="ARBA" id="ARBA00022692"/>
    </source>
</evidence>
<evidence type="ECO:0000256" key="5">
    <source>
        <dbReference type="ARBA" id="ARBA00022519"/>
    </source>
</evidence>
<name>A0A2S4RTU0_CITAM</name>
<dbReference type="FunFam" id="1.20.1250.20:FF:000008">
    <property type="entry name" value="Galactose-proton symporter (Galactose transporter)"/>
    <property type="match status" value="1"/>
</dbReference>
<feature type="transmembrane region" description="Helical" evidence="12">
    <location>
        <begin position="106"/>
        <end position="125"/>
    </location>
</feature>
<keyword evidence="9 12" id="KW-1133">Transmembrane helix</keyword>
<dbReference type="CDD" id="cd17315">
    <property type="entry name" value="MFS_GLUT_like"/>
    <property type="match status" value="1"/>
</dbReference>
<feature type="transmembrane region" description="Helical" evidence="12">
    <location>
        <begin position="37"/>
        <end position="66"/>
    </location>
</feature>
<evidence type="ECO:0000256" key="4">
    <source>
        <dbReference type="ARBA" id="ARBA00022475"/>
    </source>
</evidence>
<accession>A0A2S4RTU0</accession>
<evidence type="ECO:0000256" key="11">
    <source>
        <dbReference type="RuleBase" id="RU003346"/>
    </source>
</evidence>
<organism evidence="14 15">
    <name type="scientific">Citrobacter amalonaticus</name>
    <dbReference type="NCBI Taxonomy" id="35703"/>
    <lineage>
        <taxon>Bacteria</taxon>
        <taxon>Pseudomonadati</taxon>
        <taxon>Pseudomonadota</taxon>
        <taxon>Gammaproteobacteria</taxon>
        <taxon>Enterobacterales</taxon>
        <taxon>Enterobacteriaceae</taxon>
        <taxon>Citrobacter</taxon>
    </lineage>
</organism>
<dbReference type="NCBIfam" id="TIGR00879">
    <property type="entry name" value="SP"/>
    <property type="match status" value="1"/>
</dbReference>
<feature type="transmembrane region" description="Helical" evidence="12">
    <location>
        <begin position="312"/>
        <end position="332"/>
    </location>
</feature>
<keyword evidence="4" id="KW-1003">Cell membrane</keyword>
<dbReference type="PROSITE" id="PS50850">
    <property type="entry name" value="MFS"/>
    <property type="match status" value="1"/>
</dbReference>
<feature type="transmembrane region" description="Helical" evidence="12">
    <location>
        <begin position="344"/>
        <end position="364"/>
    </location>
</feature>
<dbReference type="Gene3D" id="1.20.1250.20">
    <property type="entry name" value="MFS general substrate transporter like domains"/>
    <property type="match status" value="1"/>
</dbReference>
<evidence type="ECO:0000256" key="8">
    <source>
        <dbReference type="ARBA" id="ARBA00022847"/>
    </source>
</evidence>
<evidence type="ECO:0000313" key="15">
    <source>
        <dbReference type="Proteomes" id="UP000237003"/>
    </source>
</evidence>
<protein>
    <submittedName>
        <fullName evidence="14">MFS transporter</fullName>
    </submittedName>
</protein>
<dbReference type="PROSITE" id="PS00216">
    <property type="entry name" value="SUGAR_TRANSPORT_1"/>
    <property type="match status" value="1"/>
</dbReference>
<dbReference type="PROSITE" id="PS00217">
    <property type="entry name" value="SUGAR_TRANSPORT_2"/>
    <property type="match status" value="1"/>
</dbReference>
<dbReference type="InterPro" id="IPR005828">
    <property type="entry name" value="MFS_sugar_transport-like"/>
</dbReference>
<evidence type="ECO:0000256" key="9">
    <source>
        <dbReference type="ARBA" id="ARBA00022989"/>
    </source>
</evidence>
<proteinExistence type="inferred from homology"/>
<comment type="subcellular location">
    <subcellularLocation>
        <location evidence="1">Cell inner membrane</location>
        <topology evidence="1">Multi-pass membrane protein</topology>
    </subcellularLocation>
</comment>
<dbReference type="AlphaFoldDB" id="A0A2S4RTU0"/>
<keyword evidence="8" id="KW-0769">Symport</keyword>
<evidence type="ECO:0000256" key="12">
    <source>
        <dbReference type="SAM" id="Phobius"/>
    </source>
</evidence>
<comment type="similarity">
    <text evidence="2 11">Belongs to the major facilitator superfamily. Sugar transporter (TC 2.A.1.1) family.</text>
</comment>
<feature type="transmembrane region" description="Helical" evidence="12">
    <location>
        <begin position="440"/>
        <end position="458"/>
    </location>
</feature>
<sequence>MFLRVAHLPFTLIKLITQSEGIMPDNKKQGRSNKAMTFFVCFLAALAGLLFGLDIGVIAGALPFITDEFQITAHTQEWVVSSMMFGAAVGAVGSGWLSFKLGRKKSLMIGAILFVAGSLFSAAAPNVEVLIISRVLLGLAVGVASYTAPLYLSEIAPEKIRGSMISMYQLMITIGILGAYLSDTAFSYSGAWRWMLGVIIIPAILLLIGVFFLPDSPRWYAAKRRFVDAERVLLRLRDTSAEAKRELDEIRESLQVKQSGWALFKENSNFRRAVFLGVLLQVMQQFTGMNVIMYYAPKIFELAGYTNTNEQMWGTVIVGLTNVLATFIAIGLVDRWGRKPTLTLGFLVMAVGMGILGTMMHIGIHSPSAQYFAIAMLLMFIIGFAMSAGPLIWVLCSEIQPLKGRDFGITCSTATNWIANMIVGATFLTMLNTLGNANTFWVYAGLNLFFIILTIWLVPETKHVSLEHIERNLMKGRKLREIGAHD</sequence>
<dbReference type="GO" id="GO:0015293">
    <property type="term" value="F:symporter activity"/>
    <property type="evidence" value="ECO:0007669"/>
    <property type="project" value="UniProtKB-KW"/>
</dbReference>
<dbReference type="InterPro" id="IPR020846">
    <property type="entry name" value="MFS_dom"/>
</dbReference>
<dbReference type="PANTHER" id="PTHR48020">
    <property type="entry name" value="PROTON MYO-INOSITOL COTRANSPORTER"/>
    <property type="match status" value="1"/>
</dbReference>
<feature type="domain" description="Major facilitator superfamily (MFS) profile" evidence="13">
    <location>
        <begin position="40"/>
        <end position="462"/>
    </location>
</feature>
<dbReference type="EMBL" id="PQLX01000008">
    <property type="protein sequence ID" value="POU63187.1"/>
    <property type="molecule type" value="Genomic_DNA"/>
</dbReference>
<keyword evidence="3 11" id="KW-0813">Transport</keyword>
<feature type="transmembrane region" description="Helical" evidence="12">
    <location>
        <begin position="370"/>
        <end position="395"/>
    </location>
</feature>
<evidence type="ECO:0000256" key="6">
    <source>
        <dbReference type="ARBA" id="ARBA00022597"/>
    </source>
</evidence>
<comment type="caution">
    <text evidence="14">The sequence shown here is derived from an EMBL/GenBank/DDBJ whole genome shotgun (WGS) entry which is preliminary data.</text>
</comment>
<evidence type="ECO:0000256" key="2">
    <source>
        <dbReference type="ARBA" id="ARBA00010992"/>
    </source>
</evidence>
<keyword evidence="10 12" id="KW-0472">Membrane</keyword>
<dbReference type="InterPro" id="IPR050814">
    <property type="entry name" value="Myo-inositol_Transporter"/>
</dbReference>
<dbReference type="InterPro" id="IPR036259">
    <property type="entry name" value="MFS_trans_sf"/>
</dbReference>
<feature type="transmembrane region" description="Helical" evidence="12">
    <location>
        <begin position="407"/>
        <end position="428"/>
    </location>
</feature>
<keyword evidence="6" id="KW-0762">Sugar transport</keyword>
<dbReference type="Proteomes" id="UP000237003">
    <property type="component" value="Unassembled WGS sequence"/>
</dbReference>
<dbReference type="OrthoDB" id="5368493at2"/>
<feature type="transmembrane region" description="Helical" evidence="12">
    <location>
        <begin position="78"/>
        <end position="99"/>
    </location>
</feature>
<evidence type="ECO:0000313" key="14">
    <source>
        <dbReference type="EMBL" id="POU63187.1"/>
    </source>
</evidence>
<dbReference type="InterPro" id="IPR003663">
    <property type="entry name" value="Sugar/inositol_transpt"/>
</dbReference>
<feature type="transmembrane region" description="Helical" evidence="12">
    <location>
        <begin position="273"/>
        <end position="296"/>
    </location>
</feature>
<dbReference type="GO" id="GO:0015149">
    <property type="term" value="F:hexose transmembrane transporter activity"/>
    <property type="evidence" value="ECO:0007669"/>
    <property type="project" value="UniProtKB-ARBA"/>
</dbReference>
<dbReference type="SUPFAM" id="SSF103473">
    <property type="entry name" value="MFS general substrate transporter"/>
    <property type="match status" value="1"/>
</dbReference>
<evidence type="ECO:0000259" key="13">
    <source>
        <dbReference type="PROSITE" id="PS50850"/>
    </source>
</evidence>
<feature type="transmembrane region" description="Helical" evidence="12">
    <location>
        <begin position="194"/>
        <end position="214"/>
    </location>
</feature>
<evidence type="ECO:0000256" key="1">
    <source>
        <dbReference type="ARBA" id="ARBA00004429"/>
    </source>
</evidence>
<evidence type="ECO:0000256" key="3">
    <source>
        <dbReference type="ARBA" id="ARBA00022448"/>
    </source>
</evidence>
<dbReference type="GO" id="GO:0005886">
    <property type="term" value="C:plasma membrane"/>
    <property type="evidence" value="ECO:0007669"/>
    <property type="project" value="UniProtKB-SubCell"/>
</dbReference>
<keyword evidence="5" id="KW-0997">Cell inner membrane</keyword>
<dbReference type="InterPro" id="IPR005829">
    <property type="entry name" value="Sugar_transporter_CS"/>
</dbReference>
<gene>
    <name evidence="14" type="ORF">C3430_21090</name>
</gene>
<feature type="transmembrane region" description="Helical" evidence="12">
    <location>
        <begin position="131"/>
        <end position="152"/>
    </location>
</feature>
<dbReference type="STRING" id="35703.AL524_22685"/>
<feature type="transmembrane region" description="Helical" evidence="12">
    <location>
        <begin position="164"/>
        <end position="182"/>
    </location>
</feature>
<keyword evidence="7 12" id="KW-0812">Transmembrane</keyword>
<dbReference type="Pfam" id="PF00083">
    <property type="entry name" value="Sugar_tr"/>
    <property type="match status" value="1"/>
</dbReference>
<evidence type="ECO:0000256" key="10">
    <source>
        <dbReference type="ARBA" id="ARBA00023136"/>
    </source>
</evidence>
<dbReference type="PANTHER" id="PTHR48020:SF12">
    <property type="entry name" value="PROTON MYO-INOSITOL COTRANSPORTER"/>
    <property type="match status" value="1"/>
</dbReference>
<reference evidence="14 15" key="1">
    <citation type="submission" date="2018-01" db="EMBL/GenBank/DDBJ databases">
        <title>Complete genome sequences of 14 Citrobacter spp. isolated from plant in Canada.</title>
        <authorList>
            <person name="Bhandare S.G."/>
            <person name="Colavecchio A."/>
            <person name="Jeukens J."/>
            <person name="Emond-Rheault J.-G."/>
            <person name="Freschi L."/>
            <person name="Hamel J."/>
            <person name="Kukavica-Ibrulj I."/>
            <person name="Levesque R."/>
            <person name="Goodridge L."/>
        </authorList>
    </citation>
    <scope>NUCLEOTIDE SEQUENCE [LARGE SCALE GENOMIC DNA]</scope>
    <source>
        <strain evidence="14 15">S1285</strain>
    </source>
</reference>
<dbReference type="PRINTS" id="PR00171">
    <property type="entry name" value="SUGRTRNSPORT"/>
</dbReference>